<dbReference type="Proteomes" id="UP000799777">
    <property type="component" value="Unassembled WGS sequence"/>
</dbReference>
<proteinExistence type="predicted"/>
<name>A0A9P4H9B3_9PLEO</name>
<sequence>MSASTDRRMRSVFDKSLCTVYSYPSTGGIILKLVAGVELDFLGLSRIDTTLCDNDHTIEDAFAFRMLKIGARWWPSLASYKRHCDVQYPYGHHYPADLHVGYLATGGVFILETFAEIRRYD</sequence>
<keyword evidence="2" id="KW-1185">Reference proteome</keyword>
<comment type="caution">
    <text evidence="1">The sequence shown here is derived from an EMBL/GenBank/DDBJ whole genome shotgun (WGS) entry which is preliminary data.</text>
</comment>
<reference evidence="1" key="1">
    <citation type="journal article" date="2020" name="Stud. Mycol.">
        <title>101 Dothideomycetes genomes: a test case for predicting lifestyles and emergence of pathogens.</title>
        <authorList>
            <person name="Haridas S."/>
            <person name="Albert R."/>
            <person name="Binder M."/>
            <person name="Bloem J."/>
            <person name="Labutti K."/>
            <person name="Salamov A."/>
            <person name="Andreopoulos B."/>
            <person name="Baker S."/>
            <person name="Barry K."/>
            <person name="Bills G."/>
            <person name="Bluhm B."/>
            <person name="Cannon C."/>
            <person name="Castanera R."/>
            <person name="Culley D."/>
            <person name="Daum C."/>
            <person name="Ezra D."/>
            <person name="Gonzalez J."/>
            <person name="Henrissat B."/>
            <person name="Kuo A."/>
            <person name="Liang C."/>
            <person name="Lipzen A."/>
            <person name="Lutzoni F."/>
            <person name="Magnuson J."/>
            <person name="Mondo S."/>
            <person name="Nolan M."/>
            <person name="Ohm R."/>
            <person name="Pangilinan J."/>
            <person name="Park H.-J."/>
            <person name="Ramirez L."/>
            <person name="Alfaro M."/>
            <person name="Sun H."/>
            <person name="Tritt A."/>
            <person name="Yoshinaga Y."/>
            <person name="Zwiers L.-H."/>
            <person name="Turgeon B."/>
            <person name="Goodwin S."/>
            <person name="Spatafora J."/>
            <person name="Crous P."/>
            <person name="Grigoriev I."/>
        </authorList>
    </citation>
    <scope>NUCLEOTIDE SEQUENCE</scope>
    <source>
        <strain evidence="1">CBS 110217</strain>
    </source>
</reference>
<gene>
    <name evidence="1" type="ORF">EK21DRAFT_111747</name>
</gene>
<evidence type="ECO:0000313" key="2">
    <source>
        <dbReference type="Proteomes" id="UP000799777"/>
    </source>
</evidence>
<dbReference type="EMBL" id="ML978188">
    <property type="protein sequence ID" value="KAF2030656.1"/>
    <property type="molecule type" value="Genomic_DNA"/>
</dbReference>
<accession>A0A9P4H9B3</accession>
<organism evidence="1 2">
    <name type="scientific">Setomelanomma holmii</name>
    <dbReference type="NCBI Taxonomy" id="210430"/>
    <lineage>
        <taxon>Eukaryota</taxon>
        <taxon>Fungi</taxon>
        <taxon>Dikarya</taxon>
        <taxon>Ascomycota</taxon>
        <taxon>Pezizomycotina</taxon>
        <taxon>Dothideomycetes</taxon>
        <taxon>Pleosporomycetidae</taxon>
        <taxon>Pleosporales</taxon>
        <taxon>Pleosporineae</taxon>
        <taxon>Phaeosphaeriaceae</taxon>
        <taxon>Setomelanomma</taxon>
    </lineage>
</organism>
<evidence type="ECO:0000313" key="1">
    <source>
        <dbReference type="EMBL" id="KAF2030656.1"/>
    </source>
</evidence>
<protein>
    <submittedName>
        <fullName evidence="1">Uncharacterized protein</fullName>
    </submittedName>
</protein>
<dbReference type="AlphaFoldDB" id="A0A9P4H9B3"/>
<dbReference type="OrthoDB" id="3943264at2759"/>